<reference evidence="3" key="1">
    <citation type="submission" date="2016-11" db="EMBL/GenBank/DDBJ databases">
        <authorList>
            <person name="Varghese N."/>
            <person name="Submissions S."/>
        </authorList>
    </citation>
    <scope>NUCLEOTIDE SEQUENCE [LARGE SCALE GENOMIC DNA]</scope>
    <source>
        <strain evidence="3">YL228</strain>
    </source>
</reference>
<dbReference type="Pfam" id="PF03235">
    <property type="entry name" value="GmrSD_N"/>
    <property type="match status" value="1"/>
</dbReference>
<evidence type="ECO:0000313" key="3">
    <source>
        <dbReference type="Proteomes" id="UP000183461"/>
    </source>
</evidence>
<dbReference type="EMBL" id="FPIP01000002">
    <property type="protein sequence ID" value="SFW22180.1"/>
    <property type="molecule type" value="Genomic_DNA"/>
</dbReference>
<gene>
    <name evidence="2" type="ORF">SAMN02910280_1182</name>
</gene>
<organism evidence="2 3">
    <name type="scientific">Ruminococcus flavefaciens</name>
    <dbReference type="NCBI Taxonomy" id="1265"/>
    <lineage>
        <taxon>Bacteria</taxon>
        <taxon>Bacillati</taxon>
        <taxon>Bacillota</taxon>
        <taxon>Clostridia</taxon>
        <taxon>Eubacteriales</taxon>
        <taxon>Oscillospiraceae</taxon>
        <taxon>Ruminococcus</taxon>
    </lineage>
</organism>
<dbReference type="AlphaFoldDB" id="A0A1K1MGD9"/>
<proteinExistence type="predicted"/>
<dbReference type="Proteomes" id="UP000183461">
    <property type="component" value="Unassembled WGS sequence"/>
</dbReference>
<accession>A0A1K1MGD9</accession>
<name>A0A1K1MGD9_RUMFL</name>
<feature type="domain" description="GmrSD restriction endonucleases N-terminal" evidence="1">
    <location>
        <begin position="11"/>
        <end position="262"/>
    </location>
</feature>
<dbReference type="PANTHER" id="PTHR37292:SF2">
    <property type="entry name" value="DUF262 DOMAIN-CONTAINING PROTEIN"/>
    <property type="match status" value="1"/>
</dbReference>
<dbReference type="PANTHER" id="PTHR37292">
    <property type="entry name" value="VNG6097C"/>
    <property type="match status" value="1"/>
</dbReference>
<sequence length="579" mass="68455">MASEFKQPISIKEAVDNIHSRRYLLPAIQRKFTWSSEQIEVLFDSIMRGYPINSFMFWRISDAKIKSGYKFYQFLLAYRQKYAEDNPDIDTTGVPDFEAVIDGQQRLTSLYIGLRGTYAYKQPRLWWKNDEECLPTRKLYLNLSKPVSQKYDNQKQFDFHFMTQTEVDKIKESENHDFWFEVHKIMELDTLPKVTTYISENNLQNNSFAYNTLITFWGKIYQEKLINYYLQEEQDSDIVLDIFIRTNSGGTPLSFSDLLMSIATANWNKYDARKEIKEVIDQVSDASNINIDKDFVLKTCLVLFVDNIKFQVKNFTQENVKLFEENWERIKKCIISSFKLFKRLGFDNRSFRATRAAIPVIYYVYYNSLEESVYKPTYNSEDQKAIAKWLILSFMKSMFGGQPDTVLVTMRKVIKANLKKPFPAQEIMNEFKDDPVRNYSIDTEYIKGMLRSQKGSNDAFYLLRLLYPHLDYSSEIHQDHMHPKSIFENTEELRSIIPKEDFDFASDPQNWNSVLNLQNLNQFSNTSKQDKPLAQWAKEQAISNQELYLKPETSLNIVDFKKFIEDRMEILIQEIQNLI</sequence>
<evidence type="ECO:0000259" key="1">
    <source>
        <dbReference type="Pfam" id="PF03235"/>
    </source>
</evidence>
<dbReference type="InterPro" id="IPR004919">
    <property type="entry name" value="GmrSD_N"/>
</dbReference>
<evidence type="ECO:0000313" key="2">
    <source>
        <dbReference type="EMBL" id="SFW22180.1"/>
    </source>
</evidence>
<protein>
    <submittedName>
        <fullName evidence="2">Uncharacterized conserved protein, contains ParB-like and HNH nuclease domains</fullName>
    </submittedName>
</protein>
<dbReference type="RefSeq" id="WP_072299547.1">
    <property type="nucleotide sequence ID" value="NZ_FPIP01000002.1"/>
</dbReference>